<dbReference type="RefSeq" id="WP_226726306.1">
    <property type="nucleotide sequence ID" value="NZ_JAJAUY010000023.1"/>
</dbReference>
<evidence type="ECO:0000256" key="1">
    <source>
        <dbReference type="SAM" id="MobiDB-lite"/>
    </source>
</evidence>
<name>A0ABS8B4H3_9ACTN</name>
<comment type="caution">
    <text evidence="2">The sequence shown here is derived from an EMBL/GenBank/DDBJ whole genome shotgun (WGS) entry which is preliminary data.</text>
</comment>
<feature type="region of interest" description="Disordered" evidence="1">
    <location>
        <begin position="53"/>
        <end position="78"/>
    </location>
</feature>
<reference evidence="2 3" key="1">
    <citation type="submission" date="2021-10" db="EMBL/GenBank/DDBJ databases">
        <title>Streptomyces sp. strain SMC 277, a novel streptomycete isolated from soil.</title>
        <authorList>
            <person name="Chanama M."/>
        </authorList>
    </citation>
    <scope>NUCLEOTIDE SEQUENCE [LARGE SCALE GENOMIC DNA]</scope>
    <source>
        <strain evidence="2 3">SMC 277</strain>
    </source>
</reference>
<sequence>MAKEVISRCDECGASEGVQEFTITYGNQTKTVDACPEHAAPVLALFELGTDAQPAQKPRKGGRSAHAVIPIEDLDIQP</sequence>
<dbReference type="Proteomes" id="UP001199054">
    <property type="component" value="Unassembled WGS sequence"/>
</dbReference>
<dbReference type="EMBL" id="JAJAUY010000023">
    <property type="protein sequence ID" value="MCB5179487.1"/>
    <property type="molecule type" value="Genomic_DNA"/>
</dbReference>
<accession>A0ABS8B4H3</accession>
<proteinExistence type="predicted"/>
<evidence type="ECO:0000313" key="2">
    <source>
        <dbReference type="EMBL" id="MCB5179487.1"/>
    </source>
</evidence>
<protein>
    <submittedName>
        <fullName evidence="2">Uncharacterized protein</fullName>
    </submittedName>
</protein>
<evidence type="ECO:0000313" key="3">
    <source>
        <dbReference type="Proteomes" id="UP001199054"/>
    </source>
</evidence>
<organism evidence="2 3">
    <name type="scientific">Streptomyces antimicrobicus</name>
    <dbReference type="NCBI Taxonomy" id="2883108"/>
    <lineage>
        <taxon>Bacteria</taxon>
        <taxon>Bacillati</taxon>
        <taxon>Actinomycetota</taxon>
        <taxon>Actinomycetes</taxon>
        <taxon>Kitasatosporales</taxon>
        <taxon>Streptomycetaceae</taxon>
        <taxon>Streptomyces</taxon>
    </lineage>
</organism>
<keyword evidence="3" id="KW-1185">Reference proteome</keyword>
<gene>
    <name evidence="2" type="ORF">LG632_08810</name>
</gene>